<comment type="cofactor">
    <cofactor evidence="2">
        <name>a divalent metal cation</name>
        <dbReference type="ChEBI" id="CHEBI:60240"/>
    </cofactor>
</comment>
<keyword evidence="2" id="KW-0694">RNA-binding</keyword>
<accession>A0ABY7FID9</accession>
<comment type="function">
    <text evidence="2">Decapping enzyme for NAD-capped RNAs: specifically hydrolyzes the nicotinamide adenine dinucleotide (NAD) cap from a subset of RNAs by removing the entire NAD moiety from the 5'-end of an NAD-capped RNA.</text>
</comment>
<evidence type="ECO:0000313" key="5">
    <source>
        <dbReference type="Proteomes" id="UP001164746"/>
    </source>
</evidence>
<keyword evidence="2" id="KW-0547">Nucleotide-binding</keyword>
<keyword evidence="2" id="KW-0540">Nuclease</keyword>
<dbReference type="PANTHER" id="PTHR12395:SF9">
    <property type="entry name" value="DECAPPING AND EXORIBONUCLEASE PROTEIN"/>
    <property type="match status" value="1"/>
</dbReference>
<dbReference type="PANTHER" id="PTHR12395">
    <property type="entry name" value="DOM-3 RELATED"/>
    <property type="match status" value="1"/>
</dbReference>
<feature type="domain" description="RAI1-like" evidence="3">
    <location>
        <begin position="12"/>
        <end position="234"/>
    </location>
</feature>
<protein>
    <recommendedName>
        <fullName evidence="2">Decapping nuclease</fullName>
        <ecNumber evidence="2">3.6.1.-</ecNumber>
    </recommendedName>
</protein>
<dbReference type="InterPro" id="IPR013961">
    <property type="entry name" value="RAI1"/>
</dbReference>
<name>A0ABY7FID9_MYAAR</name>
<dbReference type="Pfam" id="PF08652">
    <property type="entry name" value="RAI1"/>
    <property type="match status" value="1"/>
</dbReference>
<evidence type="ECO:0000259" key="3">
    <source>
        <dbReference type="Pfam" id="PF08652"/>
    </source>
</evidence>
<keyword evidence="5" id="KW-1185">Reference proteome</keyword>
<evidence type="ECO:0000256" key="2">
    <source>
        <dbReference type="RuleBase" id="RU367113"/>
    </source>
</evidence>
<comment type="similarity">
    <text evidence="1 2">Belongs to the DXO/Dom3Z family.</text>
</comment>
<keyword evidence="2" id="KW-0378">Hydrolase</keyword>
<keyword evidence="2" id="KW-0479">Metal-binding</keyword>
<comment type="subcellular location">
    <subcellularLocation>
        <location evidence="2">Nucleus</location>
    </subcellularLocation>
</comment>
<reference evidence="4" key="1">
    <citation type="submission" date="2022-11" db="EMBL/GenBank/DDBJ databases">
        <title>Centuries of genome instability and evolution in soft-shell clam transmissible cancer (bioRxiv).</title>
        <authorList>
            <person name="Hart S.F.M."/>
            <person name="Yonemitsu M.A."/>
            <person name="Giersch R.M."/>
            <person name="Beal B.F."/>
            <person name="Arriagada G."/>
            <person name="Davis B.W."/>
            <person name="Ostrander E.A."/>
            <person name="Goff S.P."/>
            <person name="Metzger M.J."/>
        </authorList>
    </citation>
    <scope>NUCLEOTIDE SEQUENCE</scope>
    <source>
        <strain evidence="4">MELC-2E11</strain>
        <tissue evidence="4">Siphon/mantle</tissue>
    </source>
</reference>
<keyword evidence="2" id="KW-0539">Nucleus</keyword>
<dbReference type="Proteomes" id="UP001164746">
    <property type="component" value="Chromosome 12"/>
</dbReference>
<dbReference type="EMBL" id="CP111023">
    <property type="protein sequence ID" value="WAR20934.1"/>
    <property type="molecule type" value="Genomic_DNA"/>
</dbReference>
<gene>
    <name evidence="4" type="ORF">MAR_014908</name>
</gene>
<proteinExistence type="inferred from homology"/>
<evidence type="ECO:0000256" key="1">
    <source>
        <dbReference type="ARBA" id="ARBA00006562"/>
    </source>
</evidence>
<evidence type="ECO:0000313" key="4">
    <source>
        <dbReference type="EMBL" id="WAR20934.1"/>
    </source>
</evidence>
<dbReference type="EC" id="3.6.1.-" evidence="2"/>
<sequence>MAEGNTDISVSEPKKIGFFSLDINGVFLNNDSKKKTFIEPKRNSDGVLLKPLDLKKGTMTKKRDENKKPKLDNILQWIKLHGRDMQTDFVCKRSLLNKIMSTPYDAKKKLRIDVTLYKGIYYLCNRPKENKPEQTECREEEKWGYKFEQYLTEDMDYNSCEAFYNVMKVQVGSHILVYSCEVDAVSTDESGEHSVEFKTIKHSKLDAERIATFKRYKLLKWWSQSVLVQASEVVDTECSCESVSVQAPEVVDTECSCESVSVQASEVVDTECSCKSVSVQASEVVYTESSCESASVQAPEVVDTECSCKSISVQATEAVDTECSCKSVSIVSIVQPPDVVDTEFSRWCSQDYLWVSR</sequence>
<organism evidence="4 5">
    <name type="scientific">Mya arenaria</name>
    <name type="common">Soft-shell clam</name>
    <dbReference type="NCBI Taxonomy" id="6604"/>
    <lineage>
        <taxon>Eukaryota</taxon>
        <taxon>Metazoa</taxon>
        <taxon>Spiralia</taxon>
        <taxon>Lophotrochozoa</taxon>
        <taxon>Mollusca</taxon>
        <taxon>Bivalvia</taxon>
        <taxon>Autobranchia</taxon>
        <taxon>Heteroconchia</taxon>
        <taxon>Euheterodonta</taxon>
        <taxon>Imparidentia</taxon>
        <taxon>Neoheterodontei</taxon>
        <taxon>Myida</taxon>
        <taxon>Myoidea</taxon>
        <taxon>Myidae</taxon>
        <taxon>Mya</taxon>
    </lineage>
</organism>
<dbReference type="InterPro" id="IPR039039">
    <property type="entry name" value="RAI1-like_fam"/>
</dbReference>